<evidence type="ECO:0000313" key="1">
    <source>
        <dbReference type="EMBL" id="SVD15360.1"/>
    </source>
</evidence>
<organism evidence="1">
    <name type="scientific">marine metagenome</name>
    <dbReference type="NCBI Taxonomy" id="408172"/>
    <lineage>
        <taxon>unclassified sequences</taxon>
        <taxon>metagenomes</taxon>
        <taxon>ecological metagenomes</taxon>
    </lineage>
</organism>
<sequence length="47" mass="5464">VTGFSTLTPTNRFVIVRSGYRQVVFNPMVWGYLSIYRWQTLSTVKGH</sequence>
<gene>
    <name evidence="1" type="ORF">METZ01_LOCUS368214</name>
</gene>
<accession>A0A382SZJ3</accession>
<feature type="non-terminal residue" evidence="1">
    <location>
        <position position="1"/>
    </location>
</feature>
<dbReference type="EMBL" id="UINC01132813">
    <property type="protein sequence ID" value="SVD15360.1"/>
    <property type="molecule type" value="Genomic_DNA"/>
</dbReference>
<protein>
    <submittedName>
        <fullName evidence="1">Uncharacterized protein</fullName>
    </submittedName>
</protein>
<name>A0A382SZJ3_9ZZZZ</name>
<feature type="non-terminal residue" evidence="1">
    <location>
        <position position="47"/>
    </location>
</feature>
<reference evidence="1" key="1">
    <citation type="submission" date="2018-05" db="EMBL/GenBank/DDBJ databases">
        <authorList>
            <person name="Lanie J.A."/>
            <person name="Ng W.-L."/>
            <person name="Kazmierczak K.M."/>
            <person name="Andrzejewski T.M."/>
            <person name="Davidsen T.M."/>
            <person name="Wayne K.J."/>
            <person name="Tettelin H."/>
            <person name="Glass J.I."/>
            <person name="Rusch D."/>
            <person name="Podicherti R."/>
            <person name="Tsui H.-C.T."/>
            <person name="Winkler M.E."/>
        </authorList>
    </citation>
    <scope>NUCLEOTIDE SEQUENCE</scope>
</reference>
<proteinExistence type="predicted"/>
<dbReference type="AlphaFoldDB" id="A0A382SZJ3"/>